<name>A0A8J5TED7_ZIZPA</name>
<dbReference type="EMBL" id="JAAALK010000282">
    <property type="protein sequence ID" value="KAG8080333.1"/>
    <property type="molecule type" value="Genomic_DNA"/>
</dbReference>
<evidence type="ECO:0000313" key="3">
    <source>
        <dbReference type="Proteomes" id="UP000729402"/>
    </source>
</evidence>
<reference evidence="2" key="1">
    <citation type="journal article" date="2021" name="bioRxiv">
        <title>Whole Genome Assembly and Annotation of Northern Wild Rice, Zizania palustris L., Supports a Whole Genome Duplication in the Zizania Genus.</title>
        <authorList>
            <person name="Haas M."/>
            <person name="Kono T."/>
            <person name="Macchietto M."/>
            <person name="Millas R."/>
            <person name="McGilp L."/>
            <person name="Shao M."/>
            <person name="Duquette J."/>
            <person name="Hirsch C.N."/>
            <person name="Kimball J."/>
        </authorList>
    </citation>
    <scope>NUCLEOTIDE SEQUENCE</scope>
    <source>
        <tissue evidence="2">Fresh leaf tissue</tissue>
    </source>
</reference>
<comment type="caution">
    <text evidence="2">The sequence shown here is derived from an EMBL/GenBank/DDBJ whole genome shotgun (WGS) entry which is preliminary data.</text>
</comment>
<dbReference type="Proteomes" id="UP000729402">
    <property type="component" value="Unassembled WGS sequence"/>
</dbReference>
<accession>A0A8J5TED7</accession>
<feature type="compositionally biased region" description="Low complexity" evidence="1">
    <location>
        <begin position="15"/>
        <end position="33"/>
    </location>
</feature>
<organism evidence="2 3">
    <name type="scientific">Zizania palustris</name>
    <name type="common">Northern wild rice</name>
    <dbReference type="NCBI Taxonomy" id="103762"/>
    <lineage>
        <taxon>Eukaryota</taxon>
        <taxon>Viridiplantae</taxon>
        <taxon>Streptophyta</taxon>
        <taxon>Embryophyta</taxon>
        <taxon>Tracheophyta</taxon>
        <taxon>Spermatophyta</taxon>
        <taxon>Magnoliopsida</taxon>
        <taxon>Liliopsida</taxon>
        <taxon>Poales</taxon>
        <taxon>Poaceae</taxon>
        <taxon>BOP clade</taxon>
        <taxon>Oryzoideae</taxon>
        <taxon>Oryzeae</taxon>
        <taxon>Zizaniinae</taxon>
        <taxon>Zizania</taxon>
    </lineage>
</organism>
<sequence length="146" mass="15288">MTEAKSRKKMHKWRAACCSPSSSSSRASAGVLPRLPPAPAARGGDGGGRDHRGVQPRAAVPGASVAVHVVVSNPSNAPYRYGETLTAVTYHGEPVGTTVVPAGEVGAGATARIEPVTVVDGLKVAENRTSPATRWPGRCRSWRWPR</sequence>
<feature type="compositionally biased region" description="Basic residues" evidence="1">
    <location>
        <begin position="1"/>
        <end position="14"/>
    </location>
</feature>
<evidence type="ECO:0000313" key="2">
    <source>
        <dbReference type="EMBL" id="KAG8080333.1"/>
    </source>
</evidence>
<protein>
    <recommendedName>
        <fullName evidence="4">Late embryogenesis abundant protein LEA-2 subgroup domain-containing protein</fullName>
    </recommendedName>
</protein>
<dbReference type="OrthoDB" id="674678at2759"/>
<reference evidence="2" key="2">
    <citation type="submission" date="2021-02" db="EMBL/GenBank/DDBJ databases">
        <authorList>
            <person name="Kimball J.A."/>
            <person name="Haas M.W."/>
            <person name="Macchietto M."/>
            <person name="Kono T."/>
            <person name="Duquette J."/>
            <person name="Shao M."/>
        </authorList>
    </citation>
    <scope>NUCLEOTIDE SEQUENCE</scope>
    <source>
        <tissue evidence="2">Fresh leaf tissue</tissue>
    </source>
</reference>
<proteinExistence type="predicted"/>
<keyword evidence="3" id="KW-1185">Reference proteome</keyword>
<dbReference type="AlphaFoldDB" id="A0A8J5TED7"/>
<feature type="region of interest" description="Disordered" evidence="1">
    <location>
        <begin position="1"/>
        <end position="55"/>
    </location>
</feature>
<evidence type="ECO:0008006" key="4">
    <source>
        <dbReference type="Google" id="ProtNLM"/>
    </source>
</evidence>
<gene>
    <name evidence="2" type="ORF">GUJ93_ZPchr0007g3097</name>
</gene>
<evidence type="ECO:0000256" key="1">
    <source>
        <dbReference type="SAM" id="MobiDB-lite"/>
    </source>
</evidence>